<dbReference type="InterPro" id="IPR051793">
    <property type="entry name" value="NADH:flavin_oxidoreductase"/>
</dbReference>
<accession>X0SFP6</accession>
<name>X0SFP6_9ZZZZ</name>
<evidence type="ECO:0000256" key="3">
    <source>
        <dbReference type="ARBA" id="ARBA00022643"/>
    </source>
</evidence>
<dbReference type="PANTHER" id="PTHR42917:SF2">
    <property type="entry name" value="2,4-DIENOYL-COA REDUCTASE [(2E)-ENOYL-COA-PRODUCING]"/>
    <property type="match status" value="1"/>
</dbReference>
<dbReference type="AlphaFoldDB" id="X0SFP6"/>
<evidence type="ECO:0000256" key="1">
    <source>
        <dbReference type="ARBA" id="ARBA00001917"/>
    </source>
</evidence>
<evidence type="ECO:0000256" key="2">
    <source>
        <dbReference type="ARBA" id="ARBA00022630"/>
    </source>
</evidence>
<comment type="caution">
    <text evidence="5">The sequence shown here is derived from an EMBL/GenBank/DDBJ whole genome shotgun (WGS) entry which is preliminary data.</text>
</comment>
<reference evidence="5" key="1">
    <citation type="journal article" date="2014" name="Front. Microbiol.">
        <title>High frequency of phylogenetically diverse reductive dehalogenase-homologous genes in deep subseafloor sedimentary metagenomes.</title>
        <authorList>
            <person name="Kawai M."/>
            <person name="Futagami T."/>
            <person name="Toyoda A."/>
            <person name="Takaki Y."/>
            <person name="Nishi S."/>
            <person name="Hori S."/>
            <person name="Arai W."/>
            <person name="Tsubouchi T."/>
            <person name="Morono Y."/>
            <person name="Uchiyama I."/>
            <person name="Ito T."/>
            <person name="Fujiyama A."/>
            <person name="Inagaki F."/>
            <person name="Takami H."/>
        </authorList>
    </citation>
    <scope>NUCLEOTIDE SEQUENCE</scope>
    <source>
        <strain evidence="5">Expedition CK06-06</strain>
    </source>
</reference>
<protein>
    <recommendedName>
        <fullName evidence="6">FAD/NAD(P)-binding domain-containing protein</fullName>
    </recommendedName>
</protein>
<gene>
    <name evidence="5" type="ORF">S01H1_18353</name>
</gene>
<dbReference type="GO" id="GO:0033543">
    <property type="term" value="P:fatty acid beta-oxidation, unsaturated, even number, reductase/isomerase pathway"/>
    <property type="evidence" value="ECO:0007669"/>
    <property type="project" value="TreeGrafter"/>
</dbReference>
<sequence>DVDIAADTHAVDAWQILKGDVKPGRSVVIADWRCDWVGMGLAEKLARDGSQVRLCVDGEMAGQNLQKYLRWHWSGELHKLGVEVIPYARFFGADEDTAYFQHTTSGEPIICENMDTLVIAQGHQSDTTLEQELAAIEIEIHLAGDCLSPRSAEEAVYEGMLAARNL</sequence>
<evidence type="ECO:0000313" key="5">
    <source>
        <dbReference type="EMBL" id="GAF79863.1"/>
    </source>
</evidence>
<organism evidence="5">
    <name type="scientific">marine sediment metagenome</name>
    <dbReference type="NCBI Taxonomy" id="412755"/>
    <lineage>
        <taxon>unclassified sequences</taxon>
        <taxon>metagenomes</taxon>
        <taxon>ecological metagenomes</taxon>
    </lineage>
</organism>
<comment type="cofactor">
    <cofactor evidence="1">
        <name>FMN</name>
        <dbReference type="ChEBI" id="CHEBI:58210"/>
    </cofactor>
</comment>
<feature type="non-terminal residue" evidence="5">
    <location>
        <position position="1"/>
    </location>
</feature>
<dbReference type="Gene3D" id="3.50.50.60">
    <property type="entry name" value="FAD/NAD(P)-binding domain"/>
    <property type="match status" value="1"/>
</dbReference>
<dbReference type="GO" id="GO:0008670">
    <property type="term" value="F:2,4-dienoyl-CoA reductase (NADPH) activity"/>
    <property type="evidence" value="ECO:0007669"/>
    <property type="project" value="TreeGrafter"/>
</dbReference>
<evidence type="ECO:0000256" key="4">
    <source>
        <dbReference type="ARBA" id="ARBA00023002"/>
    </source>
</evidence>
<dbReference type="SUPFAM" id="SSF51905">
    <property type="entry name" value="FAD/NAD(P)-binding domain"/>
    <property type="match status" value="1"/>
</dbReference>
<dbReference type="PANTHER" id="PTHR42917">
    <property type="entry name" value="2,4-DIENOYL-COA REDUCTASE"/>
    <property type="match status" value="1"/>
</dbReference>
<keyword evidence="2" id="KW-0285">Flavoprotein</keyword>
<keyword evidence="4" id="KW-0560">Oxidoreductase</keyword>
<dbReference type="InterPro" id="IPR036188">
    <property type="entry name" value="FAD/NAD-bd_sf"/>
</dbReference>
<keyword evidence="3" id="KW-0288">FMN</keyword>
<evidence type="ECO:0008006" key="6">
    <source>
        <dbReference type="Google" id="ProtNLM"/>
    </source>
</evidence>
<proteinExistence type="predicted"/>
<dbReference type="EMBL" id="BARS01009809">
    <property type="protein sequence ID" value="GAF79863.1"/>
    <property type="molecule type" value="Genomic_DNA"/>
</dbReference>